<dbReference type="PROSITE" id="PS50975">
    <property type="entry name" value="ATP_GRASP"/>
    <property type="match status" value="1"/>
</dbReference>
<protein>
    <submittedName>
        <fullName evidence="3">ATP-grasp superfamily ATP-dependent carboligase</fullName>
    </submittedName>
</protein>
<gene>
    <name evidence="3" type="ORF">J2X04_001556</name>
</gene>
<keyword evidence="1" id="KW-0067">ATP-binding</keyword>
<accession>A0ABU1VNZ4</accession>
<organism evidence="3 4">
    <name type="scientific">Agrilutibacter niabensis</name>
    <dbReference type="NCBI Taxonomy" id="380628"/>
    <lineage>
        <taxon>Bacteria</taxon>
        <taxon>Pseudomonadati</taxon>
        <taxon>Pseudomonadota</taxon>
        <taxon>Gammaproteobacteria</taxon>
        <taxon>Lysobacterales</taxon>
        <taxon>Lysobacteraceae</taxon>
        <taxon>Agrilutibacter</taxon>
    </lineage>
</organism>
<sequence length="416" mass="46811">MNAMRNFDEGKSPRVPAIVLGRGYTGLGTLRSLAMAGIPAYVACPPGDLVTRSRWYRPLPGNVSWDGEVRADIDDVLHALPFPRAVMIAARDDLALWLADLARGPHSQRFRVSSSSREALEILQDKARFGEFLAWTDIPHPRTFTVQSRADIDDIPFQDLDRVFIKPADSHNFRRELGVKGIWAETRAEFEEIWARLDAQGYKVLAQEYVPGKSSDHYFIDGFRDRDGNLKAMFARRRRRIYPPDFGNSSYCESIPLAETGAAVGHLTRLLQSLEYRGIFSAEFKRDARDGEFRILEVNTRAWWYVEFAARCGMNVCRMAYEDAQEAPVAAAPGHYPVGAGCVNFYRDLKSVLAERRRGAVTVTLGQALGNWANAHHHVFRWDDPRPALSIVWERMGRAGAADGVMRAPGKSGERL</sequence>
<reference evidence="3 4" key="1">
    <citation type="submission" date="2023-07" db="EMBL/GenBank/DDBJ databases">
        <title>Sorghum-associated microbial communities from plants grown in Nebraska, USA.</title>
        <authorList>
            <person name="Schachtman D."/>
        </authorList>
    </citation>
    <scope>NUCLEOTIDE SEQUENCE [LARGE SCALE GENOMIC DNA]</scope>
    <source>
        <strain evidence="3 4">BE187</strain>
    </source>
</reference>
<dbReference type="Gene3D" id="3.30.470.20">
    <property type="entry name" value="ATP-grasp fold, B domain"/>
    <property type="match status" value="1"/>
</dbReference>
<proteinExistence type="predicted"/>
<evidence type="ECO:0000313" key="3">
    <source>
        <dbReference type="EMBL" id="MDR7099209.1"/>
    </source>
</evidence>
<evidence type="ECO:0000259" key="2">
    <source>
        <dbReference type="PROSITE" id="PS50975"/>
    </source>
</evidence>
<name>A0ABU1VNZ4_9GAMM</name>
<dbReference type="RefSeq" id="WP_310053400.1">
    <property type="nucleotide sequence ID" value="NZ_JAVDVW010000001.1"/>
</dbReference>
<dbReference type="InterPro" id="IPR011761">
    <property type="entry name" value="ATP-grasp"/>
</dbReference>
<keyword evidence="1" id="KW-0547">Nucleotide-binding</keyword>
<evidence type="ECO:0000256" key="1">
    <source>
        <dbReference type="PROSITE-ProRule" id="PRU00409"/>
    </source>
</evidence>
<dbReference type="Proteomes" id="UP001267878">
    <property type="component" value="Unassembled WGS sequence"/>
</dbReference>
<keyword evidence="4" id="KW-1185">Reference proteome</keyword>
<dbReference type="EMBL" id="JAVDVW010000001">
    <property type="protein sequence ID" value="MDR7099209.1"/>
    <property type="molecule type" value="Genomic_DNA"/>
</dbReference>
<evidence type="ECO:0000313" key="4">
    <source>
        <dbReference type="Proteomes" id="UP001267878"/>
    </source>
</evidence>
<dbReference type="SUPFAM" id="SSF56059">
    <property type="entry name" value="Glutathione synthetase ATP-binding domain-like"/>
    <property type="match status" value="1"/>
</dbReference>
<comment type="caution">
    <text evidence="3">The sequence shown here is derived from an EMBL/GenBank/DDBJ whole genome shotgun (WGS) entry which is preliminary data.</text>
</comment>
<feature type="domain" description="ATP-grasp" evidence="2">
    <location>
        <begin position="130"/>
        <end position="325"/>
    </location>
</feature>